<dbReference type="EMBL" id="SDAM02000907">
    <property type="protein sequence ID" value="KAH6823422.1"/>
    <property type="molecule type" value="Genomic_DNA"/>
</dbReference>
<dbReference type="GO" id="GO:0006508">
    <property type="term" value="P:proteolysis"/>
    <property type="evidence" value="ECO:0007669"/>
    <property type="project" value="UniProtKB-KW"/>
</dbReference>
<evidence type="ECO:0000256" key="7">
    <source>
        <dbReference type="ARBA" id="ARBA00022807"/>
    </source>
</evidence>
<comment type="caution">
    <text evidence="10">The sequence shown here is derived from an EMBL/GenBank/DDBJ whole genome shotgun (WGS) entry which is preliminary data.</text>
</comment>
<keyword evidence="6" id="KW-0378">Hydrolase</keyword>
<evidence type="ECO:0000256" key="4">
    <source>
        <dbReference type="ARBA" id="ARBA00022670"/>
    </source>
</evidence>
<keyword evidence="5" id="KW-0833">Ubl conjugation pathway</keyword>
<dbReference type="GO" id="GO:0016579">
    <property type="term" value="P:protein deubiquitination"/>
    <property type="evidence" value="ECO:0007669"/>
    <property type="project" value="InterPro"/>
</dbReference>
<dbReference type="EC" id="3.4.19.12" evidence="3"/>
<evidence type="ECO:0000256" key="1">
    <source>
        <dbReference type="ARBA" id="ARBA00000707"/>
    </source>
</evidence>
<dbReference type="Gene3D" id="3.90.70.10">
    <property type="entry name" value="Cysteine proteinases"/>
    <property type="match status" value="1"/>
</dbReference>
<dbReference type="SUPFAM" id="SSF54001">
    <property type="entry name" value="Cysteine proteinases"/>
    <property type="match status" value="1"/>
</dbReference>
<organism evidence="10 11">
    <name type="scientific">Perilla frutescens var. hirtella</name>
    <name type="common">Perilla citriodora</name>
    <name type="synonym">Perilla setoyensis</name>
    <dbReference type="NCBI Taxonomy" id="608512"/>
    <lineage>
        <taxon>Eukaryota</taxon>
        <taxon>Viridiplantae</taxon>
        <taxon>Streptophyta</taxon>
        <taxon>Embryophyta</taxon>
        <taxon>Tracheophyta</taxon>
        <taxon>Spermatophyta</taxon>
        <taxon>Magnoliopsida</taxon>
        <taxon>eudicotyledons</taxon>
        <taxon>Gunneridae</taxon>
        <taxon>Pentapetalae</taxon>
        <taxon>asterids</taxon>
        <taxon>lamiids</taxon>
        <taxon>Lamiales</taxon>
        <taxon>Lamiaceae</taxon>
        <taxon>Nepetoideae</taxon>
        <taxon>Elsholtzieae</taxon>
        <taxon>Perilla</taxon>
    </lineage>
</organism>
<proteinExistence type="inferred from homology"/>
<feature type="domain" description="UBP8/5-like ubiquitin-like" evidence="9">
    <location>
        <begin position="9"/>
        <end position="53"/>
    </location>
</feature>
<dbReference type="InterPro" id="IPR050185">
    <property type="entry name" value="Ub_carboxyl-term_hydrolase"/>
</dbReference>
<keyword evidence="7" id="KW-0788">Thiol protease</keyword>
<evidence type="ECO:0000259" key="8">
    <source>
        <dbReference type="Pfam" id="PF00443"/>
    </source>
</evidence>
<gene>
    <name evidence="10" type="ORF">C2S53_000160</name>
</gene>
<comment type="similarity">
    <text evidence="2">Belongs to the peptidase C19 family.</text>
</comment>
<dbReference type="Pfam" id="PF25242">
    <property type="entry name" value="Ubiquitin_UBP8"/>
    <property type="match status" value="1"/>
</dbReference>
<evidence type="ECO:0000313" key="10">
    <source>
        <dbReference type="EMBL" id="KAH6823422.1"/>
    </source>
</evidence>
<dbReference type="AlphaFoldDB" id="A0AAD4P298"/>
<keyword evidence="4 10" id="KW-0645">Protease</keyword>
<dbReference type="Pfam" id="PF00443">
    <property type="entry name" value="UCH"/>
    <property type="match status" value="1"/>
</dbReference>
<dbReference type="InterPro" id="IPR001394">
    <property type="entry name" value="Peptidase_C19_UCH"/>
</dbReference>
<reference evidence="10 11" key="1">
    <citation type="journal article" date="2021" name="Nat. Commun.">
        <title>Incipient diploidization of the medicinal plant Perilla within 10,000 years.</title>
        <authorList>
            <person name="Zhang Y."/>
            <person name="Shen Q."/>
            <person name="Leng L."/>
            <person name="Zhang D."/>
            <person name="Chen S."/>
            <person name="Shi Y."/>
            <person name="Ning Z."/>
            <person name="Chen S."/>
        </authorList>
    </citation>
    <scope>NUCLEOTIDE SEQUENCE [LARGE SCALE GENOMIC DNA]</scope>
    <source>
        <strain evidence="11">cv. PC099</strain>
    </source>
</reference>
<dbReference type="Proteomes" id="UP001190926">
    <property type="component" value="Unassembled WGS sequence"/>
</dbReference>
<evidence type="ECO:0000313" key="11">
    <source>
        <dbReference type="Proteomes" id="UP001190926"/>
    </source>
</evidence>
<feature type="domain" description="Peptidase C19 ubiquitin carboxyl-terminal hydrolase" evidence="8">
    <location>
        <begin position="143"/>
        <end position="193"/>
    </location>
</feature>
<dbReference type="PANTHER" id="PTHR21646">
    <property type="entry name" value="UBIQUITIN CARBOXYL-TERMINAL HYDROLASE"/>
    <property type="match status" value="1"/>
</dbReference>
<accession>A0AAD4P298</accession>
<evidence type="ECO:0000256" key="3">
    <source>
        <dbReference type="ARBA" id="ARBA00012759"/>
    </source>
</evidence>
<dbReference type="InterPro" id="IPR038765">
    <property type="entry name" value="Papain-like_cys_pep_sf"/>
</dbReference>
<evidence type="ECO:0000256" key="5">
    <source>
        <dbReference type="ARBA" id="ARBA00022786"/>
    </source>
</evidence>
<dbReference type="GO" id="GO:0004843">
    <property type="term" value="F:cysteine-type deubiquitinase activity"/>
    <property type="evidence" value="ECO:0007669"/>
    <property type="project" value="UniProtKB-EC"/>
</dbReference>
<comment type="catalytic activity">
    <reaction evidence="1">
        <text>Thiol-dependent hydrolysis of ester, thioester, amide, peptide and isopeptide bonds formed by the C-terminal Gly of ubiquitin (a 76-residue protein attached to proteins as an intracellular targeting signal).</text>
        <dbReference type="EC" id="3.4.19.12"/>
    </reaction>
</comment>
<dbReference type="PANTHER" id="PTHR21646:SF24">
    <property type="entry name" value="UBIQUITIN CARBOXYL-TERMINAL HYDROLASE"/>
    <property type="match status" value="1"/>
</dbReference>
<evidence type="ECO:0000259" key="9">
    <source>
        <dbReference type="Pfam" id="PF25242"/>
    </source>
</evidence>
<keyword evidence="11" id="KW-1185">Reference proteome</keyword>
<sequence length="293" mass="32562">MSDVYPLQLRLSVQCETNALSVKISKKDNSVVCFRRACKVFNMESEPLQLTDYPREWSTNDATSGQLNPDIVIDLYPLHFLLELQVYGLSDSYRNKGTRKDDSGQCSNGTLNGGSLNYFSNSAHSSSSKLLGNSSEAGTLGLTGLQNLENTCFMNSALQCLAHTPKLVDYFLGDYKREINPENPLGMKCTKQTAAITDNFPNRKPLNFLHRRRTCISENQNNDHQRPLEANRLAPSDRWHPAAAGVPSLATPAVTGCQRSLECPSSIPQWPLHCTARQVSEIHQNLMSRGQIS</sequence>
<protein>
    <recommendedName>
        <fullName evidence="3">ubiquitinyl hydrolase 1</fullName>
        <ecNumber evidence="3">3.4.19.12</ecNumber>
    </recommendedName>
</protein>
<name>A0AAD4P298_PERFH</name>
<evidence type="ECO:0000256" key="6">
    <source>
        <dbReference type="ARBA" id="ARBA00022801"/>
    </source>
</evidence>
<dbReference type="InterPro" id="IPR057372">
    <property type="entry name" value="Ubiquitin_UBP8/5"/>
</dbReference>
<evidence type="ECO:0000256" key="2">
    <source>
        <dbReference type="ARBA" id="ARBA00009085"/>
    </source>
</evidence>